<proteinExistence type="predicted"/>
<dbReference type="InterPro" id="IPR031108">
    <property type="entry name" value="IscA_plant_cyanobact"/>
</dbReference>
<keyword evidence="2" id="KW-0408">Iron</keyword>
<dbReference type="NCBIfam" id="TIGR00049">
    <property type="entry name" value="iron-sulfur cluster assembly accessory protein"/>
    <property type="match status" value="1"/>
</dbReference>
<feature type="domain" description="Core" evidence="4">
    <location>
        <begin position="131"/>
        <end position="236"/>
    </location>
</feature>
<dbReference type="Pfam" id="PF01521">
    <property type="entry name" value="Fe-S_biosyn"/>
    <property type="match status" value="1"/>
</dbReference>
<dbReference type="SUPFAM" id="SSF89360">
    <property type="entry name" value="HesB-like domain"/>
    <property type="match status" value="1"/>
</dbReference>
<dbReference type="PANTHER" id="PTHR47265">
    <property type="entry name" value="IRON-SULFUR ASSEMBLY PROTEIN ISCA, CHLOROPLASTIC"/>
    <property type="match status" value="1"/>
</dbReference>
<evidence type="ECO:0000256" key="3">
    <source>
        <dbReference type="SAM" id="Phobius"/>
    </source>
</evidence>
<comment type="caution">
    <text evidence="5">The sequence shown here is derived from an EMBL/GenBank/DDBJ whole genome shotgun (WGS) entry which is preliminary data.</text>
</comment>
<evidence type="ECO:0000313" key="5">
    <source>
        <dbReference type="EMBL" id="KAF8821721.1"/>
    </source>
</evidence>
<keyword evidence="3" id="KW-0812">Transmembrane</keyword>
<keyword evidence="3" id="KW-1133">Transmembrane helix</keyword>
<keyword evidence="2" id="KW-0004">4Fe-4S</keyword>
<dbReference type="Proteomes" id="UP000823046">
    <property type="component" value="Unassembled WGS sequence"/>
</dbReference>
<comment type="pathway">
    <text evidence="1">Cofactor biosynthesis; iron-sulfur cluster biosynthesis.</text>
</comment>
<evidence type="ECO:0000256" key="2">
    <source>
        <dbReference type="ARBA" id="ARBA00022485"/>
    </source>
</evidence>
<evidence type="ECO:0000313" key="6">
    <source>
        <dbReference type="Proteomes" id="UP000823046"/>
    </source>
</evidence>
<dbReference type="InterPro" id="IPR035903">
    <property type="entry name" value="HesB-like_dom_sf"/>
</dbReference>
<organism evidence="5 6">
    <name type="scientific">Cardiosporidium cionae</name>
    <dbReference type="NCBI Taxonomy" id="476202"/>
    <lineage>
        <taxon>Eukaryota</taxon>
        <taxon>Sar</taxon>
        <taxon>Alveolata</taxon>
        <taxon>Apicomplexa</taxon>
        <taxon>Aconoidasida</taxon>
        <taxon>Nephromycida</taxon>
        <taxon>Cardiosporidium</taxon>
    </lineage>
</organism>
<sequence length="265" mass="29263">MRDFGLLVLGKFYVFVRAPFFWSVLISFLAGLLCIISGNLALLESSCAKPFLPLGVVDSYQRDSKVFVQLTERRLSKANLLNVLSFTSILPLHYSGTEPQFFPKARNSVYSPASLFAKDGATSEQLGKRIIRVSSSAASHIKSLKEKRSQTSKFFLRMGVKSGGCSGLSYTMDQIFLDDISPSDYVEEYPEVGFHCVIDPKSMLYMFGMELDYSDALIGGGFRFHNPNAARSCGCGMSFGVSRNFGIDKILSKPQKCSTNNATHS</sequence>
<reference evidence="5 6" key="1">
    <citation type="journal article" date="2020" name="bioRxiv">
        <title>Metabolic contributions of an alphaproteobacterial endosymbiont in the apicomplexan Cardiosporidium cionae.</title>
        <authorList>
            <person name="Hunter E.S."/>
            <person name="Paight C.J."/>
            <person name="Lane C.E."/>
        </authorList>
    </citation>
    <scope>NUCLEOTIDE SEQUENCE [LARGE SCALE GENOMIC DNA]</scope>
    <source>
        <strain evidence="5">ESH_2018</strain>
    </source>
</reference>
<dbReference type="InterPro" id="IPR000361">
    <property type="entry name" value="ATAP_core_dom"/>
</dbReference>
<dbReference type="InterPro" id="IPR016092">
    <property type="entry name" value="ATAP"/>
</dbReference>
<keyword evidence="3" id="KW-0472">Membrane</keyword>
<dbReference type="Gene3D" id="2.60.300.12">
    <property type="entry name" value="HesB-like domain"/>
    <property type="match status" value="1"/>
</dbReference>
<dbReference type="PANTHER" id="PTHR47265:SF1">
    <property type="entry name" value="IRON-SULFUR ASSEMBLY PROTEIN ISCA, CHLOROPLASTIC"/>
    <property type="match status" value="1"/>
</dbReference>
<keyword evidence="2" id="KW-0479">Metal-binding</keyword>
<dbReference type="EMBL" id="JADAQX010000137">
    <property type="protein sequence ID" value="KAF8821721.1"/>
    <property type="molecule type" value="Genomic_DNA"/>
</dbReference>
<gene>
    <name evidence="5" type="ORF">IE077_001670</name>
</gene>
<keyword evidence="6" id="KW-1185">Reference proteome</keyword>
<dbReference type="InterPro" id="IPR017870">
    <property type="entry name" value="FeS_cluster_insertion_CS"/>
</dbReference>
<name>A0ABQ7JCG8_9APIC</name>
<evidence type="ECO:0000259" key="4">
    <source>
        <dbReference type="Pfam" id="PF01521"/>
    </source>
</evidence>
<evidence type="ECO:0000256" key="1">
    <source>
        <dbReference type="ARBA" id="ARBA00005151"/>
    </source>
</evidence>
<accession>A0ABQ7JCG8</accession>
<dbReference type="PROSITE" id="PS01152">
    <property type="entry name" value="HESB"/>
    <property type="match status" value="1"/>
</dbReference>
<protein>
    <submittedName>
        <fullName evidence="5">HesB-like domain-containing protein</fullName>
    </submittedName>
</protein>
<feature type="transmembrane region" description="Helical" evidence="3">
    <location>
        <begin position="20"/>
        <end position="43"/>
    </location>
</feature>
<keyword evidence="2" id="KW-0411">Iron-sulfur</keyword>